<accession>A0A9W6CKK8</accession>
<dbReference type="AlphaFoldDB" id="A0A9W6CKK8"/>
<reference evidence="1" key="1">
    <citation type="submission" date="2022-12" db="EMBL/GenBank/DDBJ databases">
        <title>Reference genome sequencing for broad-spectrum identification of bacterial and archaeal isolates by mass spectrometry.</title>
        <authorList>
            <person name="Sekiguchi Y."/>
            <person name="Tourlousse D.M."/>
        </authorList>
    </citation>
    <scope>NUCLEOTIDE SEQUENCE</scope>
    <source>
        <strain evidence="1">301</strain>
    </source>
</reference>
<evidence type="ECO:0000313" key="1">
    <source>
        <dbReference type="EMBL" id="GLI21801.1"/>
    </source>
</evidence>
<sequence length="66" mass="7567">MVTEEDVWRTAFIIAEQYGPEGVAFAHRMAESFEIGGKVEEHRTWVSIMTKVEELVQDEDIPSRAN</sequence>
<evidence type="ECO:0000313" key="3">
    <source>
        <dbReference type="Proteomes" id="UP001144397"/>
    </source>
</evidence>
<organism evidence="1 3">
    <name type="scientific">Xanthobacter flavus</name>
    <dbReference type="NCBI Taxonomy" id="281"/>
    <lineage>
        <taxon>Bacteria</taxon>
        <taxon>Pseudomonadati</taxon>
        <taxon>Pseudomonadota</taxon>
        <taxon>Alphaproteobacteria</taxon>
        <taxon>Hyphomicrobiales</taxon>
        <taxon>Xanthobacteraceae</taxon>
        <taxon>Xanthobacter</taxon>
    </lineage>
</organism>
<evidence type="ECO:0000313" key="4">
    <source>
        <dbReference type="Proteomes" id="UP001245370"/>
    </source>
</evidence>
<dbReference type="Proteomes" id="UP001245370">
    <property type="component" value="Unassembled WGS sequence"/>
</dbReference>
<dbReference type="GeneID" id="95762271"/>
<evidence type="ECO:0000313" key="2">
    <source>
        <dbReference type="EMBL" id="MDR6332447.1"/>
    </source>
</evidence>
<name>A0A9W6CKK8_XANFL</name>
<dbReference type="RefSeq" id="WP_169120914.1">
    <property type="nucleotide sequence ID" value="NZ_BSDO01000002.1"/>
</dbReference>
<gene>
    <name evidence="2" type="ORF">GGQ86_000894</name>
    <name evidence="1" type="ORF">XFLAVUS301_14750</name>
</gene>
<reference evidence="2 4" key="2">
    <citation type="submission" date="2023-07" db="EMBL/GenBank/DDBJ databases">
        <title>Genomic Encyclopedia of Type Strains, Phase IV (KMG-IV): sequencing the most valuable type-strain genomes for metagenomic binning, comparative biology and taxonomic classification.</title>
        <authorList>
            <person name="Goeker M."/>
        </authorList>
    </citation>
    <scope>NUCLEOTIDE SEQUENCE [LARGE SCALE GENOMIC DNA]</scope>
    <source>
        <strain evidence="2 4">DSM 338</strain>
    </source>
</reference>
<comment type="caution">
    <text evidence="1">The sequence shown here is derived from an EMBL/GenBank/DDBJ whole genome shotgun (WGS) entry which is preliminary data.</text>
</comment>
<dbReference type="EMBL" id="BSDO01000002">
    <property type="protein sequence ID" value="GLI21801.1"/>
    <property type="molecule type" value="Genomic_DNA"/>
</dbReference>
<keyword evidence="4" id="KW-1185">Reference proteome</keyword>
<dbReference type="EMBL" id="JAVDPY010000001">
    <property type="protein sequence ID" value="MDR6332447.1"/>
    <property type="molecule type" value="Genomic_DNA"/>
</dbReference>
<protein>
    <submittedName>
        <fullName evidence="1">Uncharacterized protein</fullName>
    </submittedName>
</protein>
<dbReference type="Proteomes" id="UP001144397">
    <property type="component" value="Unassembled WGS sequence"/>
</dbReference>
<proteinExistence type="predicted"/>